<dbReference type="RefSeq" id="WP_126823653.1">
    <property type="nucleotide sequence ID" value="NZ_JBHLWU010000001.1"/>
</dbReference>
<dbReference type="SUPFAM" id="SSF51395">
    <property type="entry name" value="FMN-linked oxidoreductases"/>
    <property type="match status" value="1"/>
</dbReference>
<comment type="catalytic activity">
    <reaction evidence="11">
        <text>isopentenyl diphosphate = dimethylallyl diphosphate</text>
        <dbReference type="Rhea" id="RHEA:23284"/>
        <dbReference type="ChEBI" id="CHEBI:57623"/>
        <dbReference type="ChEBI" id="CHEBI:128769"/>
        <dbReference type="EC" id="5.3.3.2"/>
    </reaction>
</comment>
<comment type="subunit">
    <text evidence="10 11">Homooctamer. Dimer of tetramers.</text>
</comment>
<dbReference type="OrthoDB" id="9795032at2"/>
<dbReference type="GO" id="GO:0070402">
    <property type="term" value="F:NADPH binding"/>
    <property type="evidence" value="ECO:0007669"/>
    <property type="project" value="UniProtKB-UniRule"/>
</dbReference>
<dbReference type="HAMAP" id="MF_00354">
    <property type="entry name" value="Idi_2"/>
    <property type="match status" value="1"/>
</dbReference>
<keyword evidence="14" id="KW-1185">Reference proteome</keyword>
<feature type="binding site" evidence="11">
    <location>
        <begin position="280"/>
        <end position="281"/>
    </location>
    <ligand>
        <name>FMN</name>
        <dbReference type="ChEBI" id="CHEBI:58210"/>
    </ligand>
</feature>
<dbReference type="PIRSF" id="PIRSF003314">
    <property type="entry name" value="IPP_isomerase"/>
    <property type="match status" value="1"/>
</dbReference>
<keyword evidence="8 11" id="KW-0414">Isoprene biosynthesis</keyword>
<gene>
    <name evidence="11" type="primary">fni</name>
    <name evidence="13" type="ORF">CBF30_05880</name>
</gene>
<comment type="similarity">
    <text evidence="11">Belongs to the IPP isomerase type 2 family.</text>
</comment>
<comment type="subcellular location">
    <subcellularLocation>
        <location evidence="11">Cytoplasm</location>
    </subcellularLocation>
</comment>
<evidence type="ECO:0000256" key="9">
    <source>
        <dbReference type="ARBA" id="ARBA00023235"/>
    </source>
</evidence>
<dbReference type="GO" id="GO:0016491">
    <property type="term" value="F:oxidoreductase activity"/>
    <property type="evidence" value="ECO:0007669"/>
    <property type="project" value="InterPro"/>
</dbReference>
<feature type="binding site" evidence="11">
    <location>
        <position position="152"/>
    </location>
    <ligand>
        <name>Mg(2+)</name>
        <dbReference type="ChEBI" id="CHEBI:18420"/>
    </ligand>
</feature>
<evidence type="ECO:0000256" key="8">
    <source>
        <dbReference type="ARBA" id="ARBA00023229"/>
    </source>
</evidence>
<evidence type="ECO:0000256" key="10">
    <source>
        <dbReference type="ARBA" id="ARBA00025810"/>
    </source>
</evidence>
<feature type="binding site" evidence="11">
    <location>
        <position position="208"/>
    </location>
    <ligand>
        <name>FMN</name>
        <dbReference type="ChEBI" id="CHEBI:58210"/>
    </ligand>
</feature>
<dbReference type="GO" id="GO:0008299">
    <property type="term" value="P:isoprenoid biosynthetic process"/>
    <property type="evidence" value="ECO:0007669"/>
    <property type="project" value="UniProtKB-UniRule"/>
</dbReference>
<dbReference type="GO" id="GO:0000287">
    <property type="term" value="F:magnesium ion binding"/>
    <property type="evidence" value="ECO:0007669"/>
    <property type="project" value="UniProtKB-UniRule"/>
</dbReference>
<evidence type="ECO:0000256" key="4">
    <source>
        <dbReference type="ARBA" id="ARBA00022643"/>
    </source>
</evidence>
<evidence type="ECO:0000256" key="5">
    <source>
        <dbReference type="ARBA" id="ARBA00022723"/>
    </source>
</evidence>
<feature type="binding site" evidence="11">
    <location>
        <begin position="259"/>
        <end position="261"/>
    </location>
    <ligand>
        <name>FMN</name>
        <dbReference type="ChEBI" id="CHEBI:58210"/>
    </ligand>
</feature>
<dbReference type="EC" id="5.3.3.2" evidence="11"/>
<dbReference type="Gene3D" id="3.20.20.70">
    <property type="entry name" value="Aldolase class I"/>
    <property type="match status" value="1"/>
</dbReference>
<feature type="binding site" evidence="11">
    <location>
        <position position="121"/>
    </location>
    <ligand>
        <name>FMN</name>
        <dbReference type="ChEBI" id="CHEBI:58210"/>
    </ligand>
</feature>
<organism evidence="13 14">
    <name type="scientific">Vagococcus entomophilus</name>
    <dbReference type="NCBI Taxonomy" id="1160095"/>
    <lineage>
        <taxon>Bacteria</taxon>
        <taxon>Bacillati</taxon>
        <taxon>Bacillota</taxon>
        <taxon>Bacilli</taxon>
        <taxon>Lactobacillales</taxon>
        <taxon>Enterococcaceae</taxon>
        <taxon>Vagococcus</taxon>
    </lineage>
</organism>
<dbReference type="GO" id="GO:0005737">
    <property type="term" value="C:cytoplasm"/>
    <property type="evidence" value="ECO:0007669"/>
    <property type="project" value="UniProtKB-SubCell"/>
</dbReference>
<feature type="binding site" evidence="11">
    <location>
        <begin position="5"/>
        <end position="6"/>
    </location>
    <ligand>
        <name>substrate</name>
    </ligand>
</feature>
<dbReference type="Pfam" id="PF01070">
    <property type="entry name" value="FMN_dh"/>
    <property type="match status" value="1"/>
</dbReference>
<feature type="binding site" evidence="11">
    <location>
        <begin position="62"/>
        <end position="64"/>
    </location>
    <ligand>
        <name>FMN</name>
        <dbReference type="ChEBI" id="CHEBI:58210"/>
    </ligand>
</feature>
<comment type="caution">
    <text evidence="13">The sequence shown here is derived from an EMBL/GenBank/DDBJ whole genome shotgun (WGS) entry which is preliminary data.</text>
</comment>
<feature type="binding site" evidence="11">
    <location>
        <position position="151"/>
    </location>
    <ligand>
        <name>substrate</name>
    </ligand>
</feature>
<dbReference type="PANTHER" id="PTHR43665">
    <property type="entry name" value="ISOPENTENYL-DIPHOSPHATE DELTA-ISOMERASE"/>
    <property type="match status" value="1"/>
</dbReference>
<evidence type="ECO:0000256" key="3">
    <source>
        <dbReference type="ARBA" id="ARBA00022630"/>
    </source>
</evidence>
<dbReference type="EMBL" id="NGJZ01000001">
    <property type="protein sequence ID" value="RSU08751.1"/>
    <property type="molecule type" value="Genomic_DNA"/>
</dbReference>
<reference evidence="13 14" key="1">
    <citation type="submission" date="2017-05" db="EMBL/GenBank/DDBJ databases">
        <title>Vagococcus spp. assemblies.</title>
        <authorList>
            <person name="Gulvik C.A."/>
        </authorList>
    </citation>
    <scope>NUCLEOTIDE SEQUENCE [LARGE SCALE GENOMIC DNA]</scope>
    <source>
        <strain evidence="13 14">DSM 24756</strain>
    </source>
</reference>
<keyword evidence="9 11" id="KW-0413">Isomerase</keyword>
<comment type="cofactor">
    <cofactor evidence="11">
        <name>NADPH</name>
        <dbReference type="ChEBI" id="CHEBI:57783"/>
    </cofactor>
</comment>
<evidence type="ECO:0000313" key="13">
    <source>
        <dbReference type="EMBL" id="RSU08751.1"/>
    </source>
</evidence>
<dbReference type="InterPro" id="IPR013785">
    <property type="entry name" value="Aldolase_TIM"/>
</dbReference>
<comment type="caution">
    <text evidence="11">Lacks conserved residue(s) required for the propagation of feature annotation.</text>
</comment>
<dbReference type="PANTHER" id="PTHR43665:SF1">
    <property type="entry name" value="ISOPENTENYL-DIPHOSPHATE DELTA-ISOMERASE"/>
    <property type="match status" value="1"/>
</dbReference>
<comment type="cofactor">
    <cofactor evidence="11">
        <name>Mg(2+)</name>
        <dbReference type="ChEBI" id="CHEBI:18420"/>
    </cofactor>
</comment>
<dbReference type="AlphaFoldDB" id="A0A430AKW0"/>
<evidence type="ECO:0000259" key="12">
    <source>
        <dbReference type="Pfam" id="PF01070"/>
    </source>
</evidence>
<dbReference type="NCBIfam" id="TIGR02151">
    <property type="entry name" value="IPP_isom_2"/>
    <property type="match status" value="1"/>
</dbReference>
<keyword evidence="5 11" id="KW-0479">Metal-binding</keyword>
<sequence>MTENRKDQHVAFAEKFYDAAAASDFERVRFIHHSFSETNKKNVSLTTQLVNTTLTSPFFINGMTGGSDTTAKINEQLAIVARETNLAMASGSASITLRDATTMDSFKIIRKTNPHGLIFANIGAEHPVENAKRVVDLLEADALQVHVNVPQELVMPEGGRDFSGWLTNIEKMVRSLDVPIIVKEVGFGMDSKTLRQLEVVGVKTVDISGTGGTNFASIENSRRKEKEYNFLENWGQSTAISLLESLSQQAKLDIIASGGIRSALDIVKALALGASAVGVSGQFLHWILKDGVDKTILHVQEWQEQIQTLMTLLGAESIAQLRKTDIMLSGHLIEWCQARGIDWTALAQRSE</sequence>
<dbReference type="CDD" id="cd02811">
    <property type="entry name" value="IDI-2_FMN"/>
    <property type="match status" value="1"/>
</dbReference>
<keyword evidence="2 11" id="KW-0963">Cytoplasm</keyword>
<proteinExistence type="inferred from homology"/>
<keyword evidence="6 11" id="KW-0460">Magnesium</keyword>
<evidence type="ECO:0000313" key="14">
    <source>
        <dbReference type="Proteomes" id="UP000288669"/>
    </source>
</evidence>
<keyword evidence="7 11" id="KW-0521">NADP</keyword>
<dbReference type="SMART" id="SM01240">
    <property type="entry name" value="IMPDH"/>
    <property type="match status" value="1"/>
</dbReference>
<feature type="binding site" evidence="11">
    <location>
        <position position="92"/>
    </location>
    <ligand>
        <name>FMN</name>
        <dbReference type="ChEBI" id="CHEBI:58210"/>
    </ligand>
</feature>
<dbReference type="GO" id="GO:0010181">
    <property type="term" value="F:FMN binding"/>
    <property type="evidence" value="ECO:0007669"/>
    <property type="project" value="UniProtKB-UniRule"/>
</dbReference>
<comment type="function">
    <text evidence="11">Involved in the biosynthesis of isoprenoids. Catalyzes the 1,3-allylic rearrangement of the homoallylic substrate isopentenyl (IPP) to its allylic isomer, dimethylallyl diphosphate (DMAPP).</text>
</comment>
<evidence type="ECO:0000256" key="1">
    <source>
        <dbReference type="ARBA" id="ARBA00001917"/>
    </source>
</evidence>
<comment type="cofactor">
    <cofactor evidence="1 11">
        <name>FMN</name>
        <dbReference type="ChEBI" id="CHEBI:58210"/>
    </cofactor>
</comment>
<dbReference type="GO" id="GO:0004452">
    <property type="term" value="F:isopentenyl-diphosphate delta-isomerase activity"/>
    <property type="evidence" value="ECO:0007669"/>
    <property type="project" value="UniProtKB-UniRule"/>
</dbReference>
<evidence type="ECO:0000256" key="2">
    <source>
        <dbReference type="ARBA" id="ARBA00022490"/>
    </source>
</evidence>
<dbReference type="InterPro" id="IPR011179">
    <property type="entry name" value="IPdP_isomerase"/>
</dbReference>
<dbReference type="InterPro" id="IPR000262">
    <property type="entry name" value="FMN-dep_DH"/>
</dbReference>
<keyword evidence="4 11" id="KW-0288">FMN</keyword>
<dbReference type="Proteomes" id="UP000288669">
    <property type="component" value="Unassembled WGS sequence"/>
</dbReference>
<evidence type="ECO:0000256" key="6">
    <source>
        <dbReference type="ARBA" id="ARBA00022842"/>
    </source>
</evidence>
<feature type="binding site" evidence="11">
    <location>
        <position position="183"/>
    </location>
    <ligand>
        <name>FMN</name>
        <dbReference type="ChEBI" id="CHEBI:58210"/>
    </ligand>
</feature>
<name>A0A430AKW0_9ENTE</name>
<protein>
    <recommendedName>
        <fullName evidence="11">Isopentenyl-diphosphate delta-isomerase</fullName>
        <shortName evidence="11">IPP isomerase</shortName>
        <ecNumber evidence="11">5.3.3.2</ecNumber>
    </recommendedName>
    <alternativeName>
        <fullName evidence="11">Isopentenyl diphosphate:dimethylallyl diphosphate isomerase</fullName>
    </alternativeName>
    <alternativeName>
        <fullName evidence="11">Isopentenyl pyrophosphate isomerase</fullName>
    </alternativeName>
    <alternativeName>
        <fullName evidence="11">Type 2 isopentenyl diphosphate isomerase</fullName>
        <shortName evidence="11">IDI-2</shortName>
    </alternativeName>
</protein>
<evidence type="ECO:0000256" key="11">
    <source>
        <dbReference type="HAMAP-Rule" id="MF_00354"/>
    </source>
</evidence>
<evidence type="ECO:0000256" key="7">
    <source>
        <dbReference type="ARBA" id="ARBA00022857"/>
    </source>
</evidence>
<feature type="domain" description="FMN-dependent dehydrogenase" evidence="12">
    <location>
        <begin position="167"/>
        <end position="324"/>
    </location>
</feature>
<keyword evidence="3 11" id="KW-0285">Flavoprotein</keyword>
<accession>A0A430AKW0</accession>
<feature type="binding site" evidence="11">
    <location>
        <position position="213"/>
    </location>
    <ligand>
        <name>FMN</name>
        <dbReference type="ChEBI" id="CHEBI:58210"/>
    </ligand>
</feature>